<dbReference type="InterPro" id="IPR036635">
    <property type="entry name" value="MurB_C_sf"/>
</dbReference>
<evidence type="ECO:0000256" key="9">
    <source>
        <dbReference type="ARBA" id="ARBA00022827"/>
    </source>
</evidence>
<accession>B2GI55</accession>
<dbReference type="eggNOG" id="COG0812">
    <property type="taxonomic scope" value="Bacteria"/>
</dbReference>
<dbReference type="GO" id="GO:0071555">
    <property type="term" value="P:cell wall organization"/>
    <property type="evidence" value="ECO:0007669"/>
    <property type="project" value="UniProtKB-KW"/>
</dbReference>
<evidence type="ECO:0000256" key="10">
    <source>
        <dbReference type="ARBA" id="ARBA00022857"/>
    </source>
</evidence>
<keyword evidence="13 17" id="KW-0560">Oxidoreductase</keyword>
<feature type="compositionally biased region" description="Basic and acidic residues" evidence="18">
    <location>
        <begin position="102"/>
        <end position="113"/>
    </location>
</feature>
<evidence type="ECO:0000313" key="20">
    <source>
        <dbReference type="EMBL" id="BAG28910.1"/>
    </source>
</evidence>
<evidence type="ECO:0000256" key="1">
    <source>
        <dbReference type="ARBA" id="ARBA00001974"/>
    </source>
</evidence>
<dbReference type="SUPFAM" id="SSF56194">
    <property type="entry name" value="Uridine diphospho-N-Acetylenolpyruvylglucosamine reductase, MurB, C-terminal domain"/>
    <property type="match status" value="1"/>
</dbReference>
<dbReference type="Pfam" id="PF01565">
    <property type="entry name" value="FAD_binding_4"/>
    <property type="match status" value="1"/>
</dbReference>
<keyword evidence="10 17" id="KW-0521">NADP</keyword>
<dbReference type="PANTHER" id="PTHR21071:SF4">
    <property type="entry name" value="UDP-N-ACETYLENOLPYRUVOYLGLUCOSAMINE REDUCTASE"/>
    <property type="match status" value="1"/>
</dbReference>
<keyword evidence="21" id="KW-1185">Reference proteome</keyword>
<reference evidence="20 21" key="1">
    <citation type="journal article" date="2008" name="J. Bacteriol.">
        <title>Complete genome sequence of the soil actinomycete Kocuria rhizophila.</title>
        <authorList>
            <person name="Takarada H."/>
            <person name="Sekine M."/>
            <person name="Kosugi H."/>
            <person name="Matsuo Y."/>
            <person name="Fujisawa T."/>
            <person name="Omata S."/>
            <person name="Kishi E."/>
            <person name="Shimizu A."/>
            <person name="Tsukatani N."/>
            <person name="Tanikawa S."/>
            <person name="Fujita N."/>
            <person name="Harayama S."/>
        </authorList>
    </citation>
    <scope>NUCLEOTIDE SEQUENCE [LARGE SCALE GENOMIC DNA]</scope>
    <source>
        <strain evidence="21">ATCC 9341 / DSM 348 / NBRC 103217 / DC2201</strain>
    </source>
</reference>
<dbReference type="HOGENOM" id="CLU_035304_0_1_11"/>
<dbReference type="InterPro" id="IPR003170">
    <property type="entry name" value="MurB"/>
</dbReference>
<feature type="active site" evidence="17">
    <location>
        <position position="413"/>
    </location>
</feature>
<comment type="catalytic activity">
    <reaction evidence="16 17">
        <text>UDP-N-acetyl-alpha-D-muramate + NADP(+) = UDP-N-acetyl-3-O-(1-carboxyvinyl)-alpha-D-glucosamine + NADPH + H(+)</text>
        <dbReference type="Rhea" id="RHEA:12248"/>
        <dbReference type="ChEBI" id="CHEBI:15378"/>
        <dbReference type="ChEBI" id="CHEBI:57783"/>
        <dbReference type="ChEBI" id="CHEBI:58349"/>
        <dbReference type="ChEBI" id="CHEBI:68483"/>
        <dbReference type="ChEBI" id="CHEBI:70757"/>
        <dbReference type="EC" id="1.3.1.98"/>
    </reaction>
</comment>
<dbReference type="Gene3D" id="3.30.465.10">
    <property type="match status" value="1"/>
</dbReference>
<evidence type="ECO:0000256" key="18">
    <source>
        <dbReference type="SAM" id="MobiDB-lite"/>
    </source>
</evidence>
<dbReference type="GO" id="GO:0071949">
    <property type="term" value="F:FAD binding"/>
    <property type="evidence" value="ECO:0007669"/>
    <property type="project" value="InterPro"/>
</dbReference>
<feature type="domain" description="FAD-binding PCMH-type" evidence="19">
    <location>
        <begin position="14"/>
        <end position="239"/>
    </location>
</feature>
<feature type="active site" description="Proton donor" evidence="17">
    <location>
        <position position="294"/>
    </location>
</feature>
<dbReference type="InterPro" id="IPR016167">
    <property type="entry name" value="FAD-bd_PCMH_sub1"/>
</dbReference>
<evidence type="ECO:0000256" key="2">
    <source>
        <dbReference type="ARBA" id="ARBA00003921"/>
    </source>
</evidence>
<dbReference type="PROSITE" id="PS51387">
    <property type="entry name" value="FAD_PCMH"/>
    <property type="match status" value="1"/>
</dbReference>
<evidence type="ECO:0000256" key="16">
    <source>
        <dbReference type="ARBA" id="ARBA00048914"/>
    </source>
</evidence>
<evidence type="ECO:0000256" key="6">
    <source>
        <dbReference type="ARBA" id="ARBA00022490"/>
    </source>
</evidence>
<dbReference type="Proteomes" id="UP000008838">
    <property type="component" value="Chromosome"/>
</dbReference>
<keyword evidence="8 17" id="KW-0285">Flavoprotein</keyword>
<dbReference type="EC" id="1.3.1.98" evidence="17"/>
<proteinExistence type="inferred from homology"/>
<feature type="region of interest" description="Disordered" evidence="18">
    <location>
        <begin position="74"/>
        <end position="124"/>
    </location>
</feature>
<evidence type="ECO:0000256" key="12">
    <source>
        <dbReference type="ARBA" id="ARBA00022984"/>
    </source>
</evidence>
<dbReference type="GO" id="GO:0051301">
    <property type="term" value="P:cell division"/>
    <property type="evidence" value="ECO:0007669"/>
    <property type="project" value="UniProtKB-KW"/>
</dbReference>
<sequence>MTAPRLSQLTTTAVGGPVSRYVEAGAEEDLVAAVSRADRAGERVLVVGGGSNILASDEPFEGTVVLVGTRGFTVSDPSRAADHTGAGDDAARGPAAGSPDGGAHHGSDRHLHPADGGTATATGGDAWDERSVLVEAAAGHPWDDLVRETVELGLAGLETLSGIPGTTGATPVQNVGAYGSEVSQNIVAVRVWDRQEQRRRTFSFEDLQFSYRDSLLKRSMDHGSPRYVVLSVTFRLERREDSTPVRYAQLATALGVEVGERAPLATVRETVLRLRAGKGMVLDPADRDTFSTGSFFTNPVVPEHELTDRIPADAPRYPVLDARGGTVEGAVKFSAAWLIDHAGFGKGFGLPGTRNELLDLVGEDVAGGRASLSGKHTLAMTNRGEASGEDVAAVARTVQHGVEQVFGVRLEPEPVLLGLSL</sequence>
<evidence type="ECO:0000256" key="7">
    <source>
        <dbReference type="ARBA" id="ARBA00022618"/>
    </source>
</evidence>
<dbReference type="OrthoDB" id="9804753at2"/>
<comment type="cofactor">
    <cofactor evidence="1 17">
        <name>FAD</name>
        <dbReference type="ChEBI" id="CHEBI:57692"/>
    </cofactor>
</comment>
<keyword evidence="7 17" id="KW-0132">Cell division</keyword>
<evidence type="ECO:0000256" key="13">
    <source>
        <dbReference type="ARBA" id="ARBA00023002"/>
    </source>
</evidence>
<dbReference type="HAMAP" id="MF_00037">
    <property type="entry name" value="MurB"/>
    <property type="match status" value="1"/>
</dbReference>
<evidence type="ECO:0000256" key="11">
    <source>
        <dbReference type="ARBA" id="ARBA00022960"/>
    </source>
</evidence>
<dbReference type="Gene3D" id="3.90.78.10">
    <property type="entry name" value="UDP-N-acetylenolpyruvoylglucosamine reductase, C-terminal domain"/>
    <property type="match status" value="1"/>
</dbReference>
<dbReference type="PANTHER" id="PTHR21071">
    <property type="entry name" value="UDP-N-ACETYLENOLPYRUVOYLGLUCOSAMINE REDUCTASE"/>
    <property type="match status" value="1"/>
</dbReference>
<feature type="compositionally biased region" description="Basic and acidic residues" evidence="18">
    <location>
        <begin position="79"/>
        <end position="91"/>
    </location>
</feature>
<comment type="subcellular location">
    <subcellularLocation>
        <location evidence="3 17">Cytoplasm</location>
    </subcellularLocation>
</comment>
<evidence type="ECO:0000256" key="14">
    <source>
        <dbReference type="ARBA" id="ARBA00023306"/>
    </source>
</evidence>
<keyword evidence="12 17" id="KW-0573">Peptidoglycan synthesis</keyword>
<dbReference type="GO" id="GO:0005829">
    <property type="term" value="C:cytosol"/>
    <property type="evidence" value="ECO:0007669"/>
    <property type="project" value="TreeGrafter"/>
</dbReference>
<comment type="function">
    <text evidence="2 17">Cell wall formation.</text>
</comment>
<organism evidence="20 21">
    <name type="scientific">Kocuria rhizophila (strain ATCC 9341 / DSM 348 / NBRC 103217 / DC2201)</name>
    <dbReference type="NCBI Taxonomy" id="378753"/>
    <lineage>
        <taxon>Bacteria</taxon>
        <taxon>Bacillati</taxon>
        <taxon>Actinomycetota</taxon>
        <taxon>Actinomycetes</taxon>
        <taxon>Micrococcales</taxon>
        <taxon>Micrococcaceae</taxon>
        <taxon>Kocuria</taxon>
    </lineage>
</organism>
<evidence type="ECO:0000256" key="5">
    <source>
        <dbReference type="ARBA" id="ARBA00010485"/>
    </source>
</evidence>
<dbReference type="RefSeq" id="WP_012397636.1">
    <property type="nucleotide sequence ID" value="NC_010617.1"/>
</dbReference>
<dbReference type="STRING" id="378753.KRH_05630"/>
<evidence type="ECO:0000259" key="19">
    <source>
        <dbReference type="PROSITE" id="PS51387"/>
    </source>
</evidence>
<comment type="pathway">
    <text evidence="4 17">Cell wall biogenesis; peptidoglycan biosynthesis.</text>
</comment>
<dbReference type="Gene3D" id="3.30.43.10">
    <property type="entry name" value="Uridine Diphospho-n-acetylenolpyruvylglucosamine Reductase, domain 2"/>
    <property type="match status" value="1"/>
</dbReference>
<keyword evidence="15 17" id="KW-0961">Cell wall biogenesis/degradation</keyword>
<evidence type="ECO:0000256" key="3">
    <source>
        <dbReference type="ARBA" id="ARBA00004496"/>
    </source>
</evidence>
<feature type="compositionally biased region" description="Low complexity" evidence="18">
    <location>
        <begin position="114"/>
        <end position="124"/>
    </location>
</feature>
<keyword evidence="14 17" id="KW-0131">Cell cycle</keyword>
<dbReference type="GO" id="GO:0008360">
    <property type="term" value="P:regulation of cell shape"/>
    <property type="evidence" value="ECO:0007669"/>
    <property type="project" value="UniProtKB-KW"/>
</dbReference>
<dbReference type="AlphaFoldDB" id="B2GI55"/>
<comment type="similarity">
    <text evidence="5 17">Belongs to the MurB family.</text>
</comment>
<dbReference type="InterPro" id="IPR006094">
    <property type="entry name" value="Oxid_FAD_bind_N"/>
</dbReference>
<name>B2GI55_KOCRD</name>
<dbReference type="NCBIfam" id="NF010478">
    <property type="entry name" value="PRK13903.1"/>
    <property type="match status" value="1"/>
</dbReference>
<evidence type="ECO:0000313" key="21">
    <source>
        <dbReference type="Proteomes" id="UP000008838"/>
    </source>
</evidence>
<dbReference type="SUPFAM" id="SSF56176">
    <property type="entry name" value="FAD-binding/transporter-associated domain-like"/>
    <property type="match status" value="2"/>
</dbReference>
<dbReference type="InterPro" id="IPR036318">
    <property type="entry name" value="FAD-bd_PCMH-like_sf"/>
</dbReference>
<dbReference type="InterPro" id="IPR011601">
    <property type="entry name" value="MurB_C"/>
</dbReference>
<protein>
    <recommendedName>
        <fullName evidence="17">UDP-N-acetylenolpyruvoylglucosamine reductase</fullName>
        <ecNumber evidence="17">1.3.1.98</ecNumber>
    </recommendedName>
    <alternativeName>
        <fullName evidence="17">UDP-N-acetylmuramate dehydrogenase</fullName>
    </alternativeName>
</protein>
<dbReference type="Pfam" id="PF02873">
    <property type="entry name" value="MurB_C"/>
    <property type="match status" value="1"/>
</dbReference>
<dbReference type="GO" id="GO:0008762">
    <property type="term" value="F:UDP-N-acetylmuramate dehydrogenase activity"/>
    <property type="evidence" value="ECO:0007669"/>
    <property type="project" value="UniProtKB-UniRule"/>
</dbReference>
<gene>
    <name evidence="17 20" type="primary">murB</name>
    <name evidence="20" type="ordered locus">KRH_05630</name>
</gene>
<dbReference type="InterPro" id="IPR016166">
    <property type="entry name" value="FAD-bd_PCMH"/>
</dbReference>
<evidence type="ECO:0000256" key="4">
    <source>
        <dbReference type="ARBA" id="ARBA00004752"/>
    </source>
</evidence>
<evidence type="ECO:0000256" key="8">
    <source>
        <dbReference type="ARBA" id="ARBA00022630"/>
    </source>
</evidence>
<keyword evidence="9 17" id="KW-0274">FAD</keyword>
<keyword evidence="11 17" id="KW-0133">Cell shape</keyword>
<keyword evidence="6 17" id="KW-0963">Cytoplasm</keyword>
<dbReference type="KEGG" id="krh:KRH_05630"/>
<dbReference type="GO" id="GO:0009252">
    <property type="term" value="P:peptidoglycan biosynthetic process"/>
    <property type="evidence" value="ECO:0007669"/>
    <property type="project" value="UniProtKB-UniRule"/>
</dbReference>
<feature type="active site" evidence="17">
    <location>
        <position position="212"/>
    </location>
</feature>
<dbReference type="UniPathway" id="UPA00219"/>
<dbReference type="InterPro" id="IPR016169">
    <property type="entry name" value="FAD-bd_PCMH_sub2"/>
</dbReference>
<dbReference type="EMBL" id="AP009152">
    <property type="protein sequence ID" value="BAG28910.1"/>
    <property type="molecule type" value="Genomic_DNA"/>
</dbReference>
<evidence type="ECO:0000256" key="17">
    <source>
        <dbReference type="HAMAP-Rule" id="MF_00037"/>
    </source>
</evidence>
<evidence type="ECO:0000256" key="15">
    <source>
        <dbReference type="ARBA" id="ARBA00023316"/>
    </source>
</evidence>